<evidence type="ECO:0000313" key="2">
    <source>
        <dbReference type="Proteomes" id="UP000274429"/>
    </source>
</evidence>
<sequence length="144" mass="15911">MRVIVAASKGDKPGILEYSRRLGFLTGYETKVGPYHLFSADIAKLKVFLDAHVEAVSVLGEAFASKAPFDFGKQSTTYRVNRIIPVMLEHRLTPPPAETYSLHRKMSGCFLLCGKLGAVVDCRKLFLEIADNYAFGLEKTPDLG</sequence>
<dbReference type="GO" id="GO:0006744">
    <property type="term" value="P:ubiquinone biosynthetic process"/>
    <property type="evidence" value="ECO:0007669"/>
    <property type="project" value="TreeGrafter"/>
</dbReference>
<evidence type="ECO:0000313" key="1">
    <source>
        <dbReference type="EMBL" id="VDM34712.1"/>
    </source>
</evidence>
<name>A0A3P7HJ44_HYDTA</name>
<dbReference type="EMBL" id="UYWX01021047">
    <property type="protein sequence ID" value="VDM34712.1"/>
    <property type="molecule type" value="Genomic_DNA"/>
</dbReference>
<organism evidence="1 2">
    <name type="scientific">Hydatigena taeniaeformis</name>
    <name type="common">Feline tapeworm</name>
    <name type="synonym">Taenia taeniaeformis</name>
    <dbReference type="NCBI Taxonomy" id="6205"/>
    <lineage>
        <taxon>Eukaryota</taxon>
        <taxon>Metazoa</taxon>
        <taxon>Spiralia</taxon>
        <taxon>Lophotrochozoa</taxon>
        <taxon>Platyhelminthes</taxon>
        <taxon>Cestoda</taxon>
        <taxon>Eucestoda</taxon>
        <taxon>Cyclophyllidea</taxon>
        <taxon>Taeniidae</taxon>
        <taxon>Hydatigera</taxon>
    </lineage>
</organism>
<dbReference type="InterPro" id="IPR051409">
    <property type="entry name" value="Atypical_kinase_ADCK"/>
</dbReference>
<dbReference type="AlphaFoldDB" id="A0A3P7HJ44"/>
<accession>A0A3P7HJ44</accession>
<keyword evidence="2" id="KW-1185">Reference proteome</keyword>
<dbReference type="OrthoDB" id="201153at2759"/>
<dbReference type="Proteomes" id="UP000274429">
    <property type="component" value="Unassembled WGS sequence"/>
</dbReference>
<reference evidence="1 2" key="1">
    <citation type="submission" date="2018-11" db="EMBL/GenBank/DDBJ databases">
        <authorList>
            <consortium name="Pathogen Informatics"/>
        </authorList>
    </citation>
    <scope>NUCLEOTIDE SEQUENCE [LARGE SCALE GENOMIC DNA]</scope>
</reference>
<proteinExistence type="predicted"/>
<dbReference type="PANTHER" id="PTHR43851:SF3">
    <property type="entry name" value="COENZYME Q8"/>
    <property type="match status" value="1"/>
</dbReference>
<protein>
    <submittedName>
        <fullName evidence="1">Uncharacterized protein</fullName>
    </submittedName>
</protein>
<dbReference type="PANTHER" id="PTHR43851">
    <property type="match status" value="1"/>
</dbReference>
<gene>
    <name evidence="1" type="ORF">TTAC_LOCUS9788</name>
</gene>